<dbReference type="PANTHER" id="PTHR27009">
    <property type="entry name" value="RUST RESISTANCE KINASE LR10-RELATED"/>
    <property type="match status" value="1"/>
</dbReference>
<accession>A0A8R7PKF1</accession>
<keyword evidence="2" id="KW-0418">Kinase</keyword>
<dbReference type="PROSITE" id="PS00107">
    <property type="entry name" value="PROTEIN_KINASE_ATP"/>
    <property type="match status" value="1"/>
</dbReference>
<dbReference type="InterPro" id="IPR001245">
    <property type="entry name" value="Ser-Thr/Tyr_kinase_cat_dom"/>
</dbReference>
<reference evidence="13" key="2">
    <citation type="submission" date="2018-03" db="EMBL/GenBank/DDBJ databases">
        <title>The Triticum urartu genome reveals the dynamic nature of wheat genome evolution.</title>
        <authorList>
            <person name="Ling H."/>
            <person name="Ma B."/>
            <person name="Shi X."/>
            <person name="Liu H."/>
            <person name="Dong L."/>
            <person name="Sun H."/>
            <person name="Cao Y."/>
            <person name="Gao Q."/>
            <person name="Zheng S."/>
            <person name="Li Y."/>
            <person name="Yu Y."/>
            <person name="Du H."/>
            <person name="Qi M."/>
            <person name="Li Y."/>
            <person name="Yu H."/>
            <person name="Cui Y."/>
            <person name="Wang N."/>
            <person name="Chen C."/>
            <person name="Wu H."/>
            <person name="Zhao Y."/>
            <person name="Zhang J."/>
            <person name="Li Y."/>
            <person name="Zhou W."/>
            <person name="Zhang B."/>
            <person name="Hu W."/>
            <person name="Eijk M."/>
            <person name="Tang J."/>
            <person name="Witsenboer H."/>
            <person name="Zhao S."/>
            <person name="Li Z."/>
            <person name="Zhang A."/>
            <person name="Wang D."/>
            <person name="Liang C."/>
        </authorList>
    </citation>
    <scope>NUCLEOTIDE SEQUENCE [LARGE SCALE GENOMIC DNA]</scope>
    <source>
        <strain evidence="13">cv. G1812</strain>
    </source>
</reference>
<dbReference type="EnsemblPlants" id="TuG1812G0200005740.01.T02">
    <property type="protein sequence ID" value="TuG1812G0200005740.01.T02.cds339946"/>
    <property type="gene ID" value="TuG1812G0200005740.01"/>
</dbReference>
<evidence type="ECO:0000313" key="13">
    <source>
        <dbReference type="EnsemblPlants" id="TuG1812G0200005740.01.T02.cds339946"/>
    </source>
</evidence>
<sequence>MQQMIGPTRYAYTDIVAVTSHFRDKLGQGGYGSVYKGVLLPGNVYVAIKMLDGKSSCDGEDFISEVSTIGRIHHVNVVRLVGFCSEEMRRVLAYEYMPHGSL</sequence>
<evidence type="ECO:0000256" key="1">
    <source>
        <dbReference type="ARBA" id="ARBA00004479"/>
    </source>
</evidence>
<organism evidence="13 14">
    <name type="scientific">Triticum urartu</name>
    <name type="common">Red wild einkorn</name>
    <name type="synonym">Crithodium urartu</name>
    <dbReference type="NCBI Taxonomy" id="4572"/>
    <lineage>
        <taxon>Eukaryota</taxon>
        <taxon>Viridiplantae</taxon>
        <taxon>Streptophyta</taxon>
        <taxon>Embryophyta</taxon>
        <taxon>Tracheophyta</taxon>
        <taxon>Spermatophyta</taxon>
        <taxon>Magnoliopsida</taxon>
        <taxon>Liliopsida</taxon>
        <taxon>Poales</taxon>
        <taxon>Poaceae</taxon>
        <taxon>BOP clade</taxon>
        <taxon>Pooideae</taxon>
        <taxon>Triticodae</taxon>
        <taxon>Triticeae</taxon>
        <taxon>Triticinae</taxon>
        <taxon>Triticum</taxon>
    </lineage>
</organism>
<evidence type="ECO:0000256" key="3">
    <source>
        <dbReference type="ARBA" id="ARBA00022679"/>
    </source>
</evidence>
<evidence type="ECO:0000313" key="14">
    <source>
        <dbReference type="Proteomes" id="UP000015106"/>
    </source>
</evidence>
<dbReference type="InterPro" id="IPR017441">
    <property type="entry name" value="Protein_kinase_ATP_BS"/>
</dbReference>
<feature type="domain" description="Protein kinase" evidence="12">
    <location>
        <begin position="20"/>
        <end position="102"/>
    </location>
</feature>
<dbReference type="InterPro" id="IPR045874">
    <property type="entry name" value="LRK10/LRL21-25-like"/>
</dbReference>
<evidence type="ECO:0000256" key="9">
    <source>
        <dbReference type="ARBA" id="ARBA00023136"/>
    </source>
</evidence>
<dbReference type="FunFam" id="3.30.200.20:FF:000178">
    <property type="entry name" value="serine/threonine-protein kinase PBS1-like"/>
    <property type="match status" value="1"/>
</dbReference>
<dbReference type="AlphaFoldDB" id="A0A8R7PKF1"/>
<dbReference type="Proteomes" id="UP000015106">
    <property type="component" value="Chromosome 2"/>
</dbReference>
<gene>
    <name evidence="13" type="primary">LOC125540159</name>
</gene>
<dbReference type="InterPro" id="IPR000719">
    <property type="entry name" value="Prot_kinase_dom"/>
</dbReference>
<evidence type="ECO:0000259" key="12">
    <source>
        <dbReference type="PROSITE" id="PS50011"/>
    </source>
</evidence>
<keyword evidence="4" id="KW-0812">Transmembrane</keyword>
<feature type="binding site" evidence="11">
    <location>
        <position position="49"/>
    </location>
    <ligand>
        <name>ATP</name>
        <dbReference type="ChEBI" id="CHEBI:30616"/>
    </ligand>
</feature>
<keyword evidence="6 11" id="KW-0547">Nucleotide-binding</keyword>
<evidence type="ECO:0000256" key="4">
    <source>
        <dbReference type="ARBA" id="ARBA00022692"/>
    </source>
</evidence>
<evidence type="ECO:0000256" key="11">
    <source>
        <dbReference type="PROSITE-ProRule" id="PRU10141"/>
    </source>
</evidence>
<reference evidence="14" key="1">
    <citation type="journal article" date="2013" name="Nature">
        <title>Draft genome of the wheat A-genome progenitor Triticum urartu.</title>
        <authorList>
            <person name="Ling H.Q."/>
            <person name="Zhao S."/>
            <person name="Liu D."/>
            <person name="Wang J."/>
            <person name="Sun H."/>
            <person name="Zhang C."/>
            <person name="Fan H."/>
            <person name="Li D."/>
            <person name="Dong L."/>
            <person name="Tao Y."/>
            <person name="Gao C."/>
            <person name="Wu H."/>
            <person name="Li Y."/>
            <person name="Cui Y."/>
            <person name="Guo X."/>
            <person name="Zheng S."/>
            <person name="Wang B."/>
            <person name="Yu K."/>
            <person name="Liang Q."/>
            <person name="Yang W."/>
            <person name="Lou X."/>
            <person name="Chen J."/>
            <person name="Feng M."/>
            <person name="Jian J."/>
            <person name="Zhang X."/>
            <person name="Luo G."/>
            <person name="Jiang Y."/>
            <person name="Liu J."/>
            <person name="Wang Z."/>
            <person name="Sha Y."/>
            <person name="Zhang B."/>
            <person name="Wu H."/>
            <person name="Tang D."/>
            <person name="Shen Q."/>
            <person name="Xue P."/>
            <person name="Zou S."/>
            <person name="Wang X."/>
            <person name="Liu X."/>
            <person name="Wang F."/>
            <person name="Yang Y."/>
            <person name="An X."/>
            <person name="Dong Z."/>
            <person name="Zhang K."/>
            <person name="Zhang X."/>
            <person name="Luo M.C."/>
            <person name="Dvorak J."/>
            <person name="Tong Y."/>
            <person name="Wang J."/>
            <person name="Yang H."/>
            <person name="Li Z."/>
            <person name="Wang D."/>
            <person name="Zhang A."/>
            <person name="Wang J."/>
        </authorList>
    </citation>
    <scope>NUCLEOTIDE SEQUENCE</scope>
    <source>
        <strain evidence="14">cv. G1812</strain>
    </source>
</reference>
<protein>
    <recommendedName>
        <fullName evidence="12">Protein kinase domain-containing protein</fullName>
    </recommendedName>
</protein>
<dbReference type="GO" id="GO:0005524">
    <property type="term" value="F:ATP binding"/>
    <property type="evidence" value="ECO:0007669"/>
    <property type="project" value="UniProtKB-UniRule"/>
</dbReference>
<dbReference type="Gramene" id="TuG1812G0200005740.01.T02">
    <property type="protein sequence ID" value="TuG1812G0200005740.01.T02.cds339946"/>
    <property type="gene ID" value="TuG1812G0200005740.01"/>
</dbReference>
<keyword evidence="5" id="KW-0732">Signal</keyword>
<comment type="subcellular location">
    <subcellularLocation>
        <location evidence="1">Membrane</location>
        <topology evidence="1">Single-pass type I membrane protein</topology>
    </subcellularLocation>
</comment>
<dbReference type="Pfam" id="PF07714">
    <property type="entry name" value="PK_Tyr_Ser-Thr"/>
    <property type="match status" value="1"/>
</dbReference>
<evidence type="ECO:0000256" key="2">
    <source>
        <dbReference type="ARBA" id="ARBA00022527"/>
    </source>
</evidence>
<dbReference type="PROSITE" id="PS50011">
    <property type="entry name" value="PROTEIN_KINASE_DOM"/>
    <property type="match status" value="1"/>
</dbReference>
<keyword evidence="9" id="KW-0472">Membrane</keyword>
<keyword evidence="10" id="KW-0325">Glycoprotein</keyword>
<proteinExistence type="predicted"/>
<dbReference type="GO" id="GO:0016020">
    <property type="term" value="C:membrane"/>
    <property type="evidence" value="ECO:0007669"/>
    <property type="project" value="UniProtKB-SubCell"/>
</dbReference>
<keyword evidence="7 11" id="KW-0067">ATP-binding</keyword>
<evidence type="ECO:0000256" key="7">
    <source>
        <dbReference type="ARBA" id="ARBA00022840"/>
    </source>
</evidence>
<dbReference type="Gene3D" id="3.30.200.20">
    <property type="entry name" value="Phosphorylase Kinase, domain 1"/>
    <property type="match status" value="1"/>
</dbReference>
<evidence type="ECO:0000256" key="10">
    <source>
        <dbReference type="ARBA" id="ARBA00023180"/>
    </source>
</evidence>
<evidence type="ECO:0000256" key="5">
    <source>
        <dbReference type="ARBA" id="ARBA00022729"/>
    </source>
</evidence>
<evidence type="ECO:0000256" key="8">
    <source>
        <dbReference type="ARBA" id="ARBA00022989"/>
    </source>
</evidence>
<dbReference type="InterPro" id="IPR011009">
    <property type="entry name" value="Kinase-like_dom_sf"/>
</dbReference>
<keyword evidence="2" id="KW-0723">Serine/threonine-protein kinase</keyword>
<evidence type="ECO:0000256" key="6">
    <source>
        <dbReference type="ARBA" id="ARBA00022741"/>
    </source>
</evidence>
<keyword evidence="3" id="KW-0808">Transferase</keyword>
<keyword evidence="8" id="KW-1133">Transmembrane helix</keyword>
<dbReference type="SUPFAM" id="SSF56112">
    <property type="entry name" value="Protein kinase-like (PK-like)"/>
    <property type="match status" value="1"/>
</dbReference>
<keyword evidence="14" id="KW-1185">Reference proteome</keyword>
<name>A0A8R7PKF1_TRIUA</name>
<dbReference type="GO" id="GO:0004674">
    <property type="term" value="F:protein serine/threonine kinase activity"/>
    <property type="evidence" value="ECO:0007669"/>
    <property type="project" value="UniProtKB-KW"/>
</dbReference>
<reference evidence="13" key="3">
    <citation type="submission" date="2022-06" db="UniProtKB">
        <authorList>
            <consortium name="EnsemblPlants"/>
        </authorList>
    </citation>
    <scope>IDENTIFICATION</scope>
</reference>